<dbReference type="PANTHER" id="PTHR36445">
    <property type="entry name" value="GTP CYCLOHYDROLASE MPTA"/>
    <property type="match status" value="1"/>
</dbReference>
<dbReference type="PANTHER" id="PTHR36445:SF1">
    <property type="entry name" value="GTP CYCLOHYDROLASE MPTA"/>
    <property type="match status" value="1"/>
</dbReference>
<comment type="function">
    <text evidence="2">Converts GTP to 7,8-dihydroneopterin triphosphate.</text>
</comment>
<proteinExistence type="inferred from homology"/>
<dbReference type="PaxDb" id="1123384-AJ81_01385"/>
<evidence type="ECO:0000313" key="4">
    <source>
        <dbReference type="Proteomes" id="UP000077469"/>
    </source>
</evidence>
<sequence length="258" mass="30262">MKDVQNQKDDRNVYLQRVGIRNLSYPITVMDKTNGYQDTVAKINMYVDLPEHFRGTHMSRFVEVLNKYRLGIDPKLIRQMLEELRTKLKASTARVEIEFPYFLVKEAPVSGQKSFLSYTCRIEGQKTFEKYDFLVGVGVPILTLCPCSKEISEYGAHNQRAVAWINIRSRKLVWFEELIEYAEQAASAPVYTILKRSDEKYITERAYENPRFVEDVAREIALKLNADERIFWYRVEVESFESIHAHNAYACVTKYKEE</sequence>
<keyword evidence="1 2" id="KW-0378">Hydrolase</keyword>
<dbReference type="GO" id="GO:0046654">
    <property type="term" value="P:tetrahydrofolate biosynthetic process"/>
    <property type="evidence" value="ECO:0007669"/>
    <property type="project" value="UniProtKB-UniRule"/>
</dbReference>
<gene>
    <name evidence="2" type="primary">folE2</name>
    <name evidence="3" type="ORF">AJ81_01385</name>
</gene>
<keyword evidence="4" id="KW-1185">Reference proteome</keyword>
<accession>A0A0X1KP60</accession>
<comment type="pathway">
    <text evidence="2">Cofactor biosynthesis; 7,8-dihydroneopterin triphosphate biosynthesis; 7,8-dihydroneopterin triphosphate from GTP: step 1/1.</text>
</comment>
<dbReference type="Pfam" id="PF02649">
    <property type="entry name" value="GCHY-1"/>
    <property type="match status" value="1"/>
</dbReference>
<dbReference type="RefSeq" id="WP_031503397.1">
    <property type="nucleotide sequence ID" value="NC_022795.1"/>
</dbReference>
<evidence type="ECO:0000256" key="2">
    <source>
        <dbReference type="HAMAP-Rule" id="MF_01527"/>
    </source>
</evidence>
<dbReference type="AlphaFoldDB" id="A0A0X1KP60"/>
<dbReference type="InterPro" id="IPR003801">
    <property type="entry name" value="GTP_cyclohydrolase_FolE2/MptA"/>
</dbReference>
<dbReference type="OrthoDB" id="9774824at2"/>
<name>A0A0X1KP60_9THEM</name>
<dbReference type="GO" id="GO:0003934">
    <property type="term" value="F:GTP cyclohydrolase I activity"/>
    <property type="evidence" value="ECO:0007669"/>
    <property type="project" value="UniProtKB-UniRule"/>
</dbReference>
<protein>
    <recommendedName>
        <fullName evidence="2">GTP cyclohydrolase FolE2</fullName>
        <ecNumber evidence="2">3.5.4.16</ecNumber>
    </recommendedName>
</protein>
<dbReference type="NCBIfam" id="NF010200">
    <property type="entry name" value="PRK13674.1-1"/>
    <property type="match status" value="1"/>
</dbReference>
<dbReference type="Proteomes" id="UP000077469">
    <property type="component" value="Chromosome"/>
</dbReference>
<dbReference type="STRING" id="1123384.AJ81_01385"/>
<dbReference type="UniPathway" id="UPA00848">
    <property type="reaction ID" value="UER00151"/>
</dbReference>
<dbReference type="InterPro" id="IPR022838">
    <property type="entry name" value="GTP_cyclohydrolase_FolE2"/>
</dbReference>
<comment type="similarity">
    <text evidence="2">Belongs to the GTP cyclohydrolase IV family.</text>
</comment>
<reference evidence="3 4" key="1">
    <citation type="submission" date="2014-01" db="EMBL/GenBank/DDBJ databases">
        <title>Genome sequencing of Thermotog hypogea.</title>
        <authorList>
            <person name="Zhang X."/>
            <person name="Alvare G."/>
            <person name="Fristensky B."/>
            <person name="Chen L."/>
            <person name="Suen T."/>
            <person name="Chen Q."/>
            <person name="Ma K."/>
        </authorList>
    </citation>
    <scope>NUCLEOTIDE SEQUENCE [LARGE SCALE GENOMIC DNA]</scope>
    <source>
        <strain evidence="3 4">DSM 11164</strain>
    </source>
</reference>
<dbReference type="EMBL" id="CP007141">
    <property type="protein sequence ID" value="AJC73076.1"/>
    <property type="molecule type" value="Genomic_DNA"/>
</dbReference>
<comment type="catalytic activity">
    <reaction evidence="2">
        <text>GTP + H2O = 7,8-dihydroneopterin 3'-triphosphate + formate + H(+)</text>
        <dbReference type="Rhea" id="RHEA:17473"/>
        <dbReference type="ChEBI" id="CHEBI:15377"/>
        <dbReference type="ChEBI" id="CHEBI:15378"/>
        <dbReference type="ChEBI" id="CHEBI:15740"/>
        <dbReference type="ChEBI" id="CHEBI:37565"/>
        <dbReference type="ChEBI" id="CHEBI:58462"/>
        <dbReference type="EC" id="3.5.4.16"/>
    </reaction>
</comment>
<evidence type="ECO:0000256" key="1">
    <source>
        <dbReference type="ARBA" id="ARBA00022801"/>
    </source>
</evidence>
<dbReference type="Gene3D" id="3.10.270.10">
    <property type="entry name" value="Urate Oxidase"/>
    <property type="match status" value="1"/>
</dbReference>
<organism evidence="3 4">
    <name type="scientific">Pseudothermotoga hypogea DSM 11164 = NBRC 106472</name>
    <dbReference type="NCBI Taxonomy" id="1123384"/>
    <lineage>
        <taxon>Bacteria</taxon>
        <taxon>Thermotogati</taxon>
        <taxon>Thermotogota</taxon>
        <taxon>Thermotogae</taxon>
        <taxon>Thermotogales</taxon>
        <taxon>Thermotogaceae</taxon>
        <taxon>Pseudothermotoga</taxon>
    </lineage>
</organism>
<dbReference type="KEGG" id="phy:AJ81_01385"/>
<evidence type="ECO:0000313" key="3">
    <source>
        <dbReference type="EMBL" id="AJC73076.1"/>
    </source>
</evidence>
<dbReference type="EC" id="3.5.4.16" evidence="2"/>
<dbReference type="PATRIC" id="fig|1123384.7.peg.277"/>
<feature type="site" description="May be catalytically important" evidence="2">
    <location>
        <position position="145"/>
    </location>
</feature>
<dbReference type="HAMAP" id="MF_01527_B">
    <property type="entry name" value="GTP_cyclohydrol_B"/>
    <property type="match status" value="1"/>
</dbReference>